<dbReference type="InterPro" id="IPR004381">
    <property type="entry name" value="Glycerate_kinase"/>
</dbReference>
<reference evidence="5" key="1">
    <citation type="submission" date="2021-04" db="EMBL/GenBank/DDBJ databases">
        <title>Sinoanaerobacter chloroacetimidivorans sp. nov., an obligate anaerobic bacterium isolated from anaerobic sludge.</title>
        <authorList>
            <person name="Bao Y."/>
        </authorList>
    </citation>
    <scope>NUCLEOTIDE SEQUENCE</scope>
    <source>
        <strain evidence="5">BAD-6</strain>
    </source>
</reference>
<dbReference type="AlphaFoldDB" id="A0A8J7W1I2"/>
<dbReference type="SUPFAM" id="SSF110738">
    <property type="entry name" value="Glycerate kinase I"/>
    <property type="match status" value="1"/>
</dbReference>
<evidence type="ECO:0000256" key="1">
    <source>
        <dbReference type="ARBA" id="ARBA00006284"/>
    </source>
</evidence>
<dbReference type="PIRSF" id="PIRSF006078">
    <property type="entry name" value="GlxK"/>
    <property type="match status" value="1"/>
</dbReference>
<dbReference type="InterPro" id="IPR036129">
    <property type="entry name" value="Glycerate_kinase_sf"/>
</dbReference>
<keyword evidence="6" id="KW-1185">Reference proteome</keyword>
<organism evidence="5 6">
    <name type="scientific">Sinanaerobacter chloroacetimidivorans</name>
    <dbReference type="NCBI Taxonomy" id="2818044"/>
    <lineage>
        <taxon>Bacteria</taxon>
        <taxon>Bacillati</taxon>
        <taxon>Bacillota</taxon>
        <taxon>Clostridia</taxon>
        <taxon>Peptostreptococcales</taxon>
        <taxon>Anaerovoracaceae</taxon>
        <taxon>Sinanaerobacter</taxon>
    </lineage>
</organism>
<dbReference type="Gene3D" id="3.90.1510.10">
    <property type="entry name" value="Glycerate kinase, domain 2"/>
    <property type="match status" value="1"/>
</dbReference>
<dbReference type="RefSeq" id="WP_227017599.1">
    <property type="nucleotide sequence ID" value="NZ_JAGSND010000003.1"/>
</dbReference>
<keyword evidence="3 4" id="KW-0418">Kinase</keyword>
<gene>
    <name evidence="5" type="ORF">KCX82_06270</name>
</gene>
<dbReference type="PANTHER" id="PTHR21599">
    <property type="entry name" value="GLYCERATE KINASE"/>
    <property type="match status" value="1"/>
</dbReference>
<evidence type="ECO:0000256" key="4">
    <source>
        <dbReference type="PIRNR" id="PIRNR006078"/>
    </source>
</evidence>
<protein>
    <submittedName>
        <fullName evidence="5">Glycerate kinase</fullName>
    </submittedName>
</protein>
<dbReference type="PANTHER" id="PTHR21599:SF0">
    <property type="entry name" value="GLYCERATE KINASE"/>
    <property type="match status" value="1"/>
</dbReference>
<comment type="caution">
    <text evidence="5">The sequence shown here is derived from an EMBL/GenBank/DDBJ whole genome shotgun (WGS) entry which is preliminary data.</text>
</comment>
<sequence length="387" mass="40524">MKIVLAPDTYKGSLTAMEACRAMETGIRRVDRDAEVVCVPMADGGEGTMQNILDAVGGMLVECDVLNPLGQNIVSRYAILKSNTAVIELAEAAGLYLIGQADRNPLKTTTYGVGQLIVDALDKGCRNFILAIGGSATNDGGAGMAQALGFRLLNADGKEIDFGGGALDQLCMINTDFVDSRIYESKFVAACDVSNPLCGPKGASRVFGPQKGATEQMVEVLDRNLAHYANILKTCLNADIADLPGSGAAGGIGGGMMAYLNAELNPGVDIVIDAARLREKMANADLVITGEGGCDFQTVHGKTPYGVSKVAQELNIPVIIIAGNIGKGAEALYEHGVTGIFSLTDGPVTLEYAMANGKELLASAAERILKCITYFMNTGNKNEGNCR</sequence>
<dbReference type="InterPro" id="IPR018197">
    <property type="entry name" value="Glycerate_kinase_RE-like"/>
</dbReference>
<dbReference type="EMBL" id="JAGSND010000003">
    <property type="protein sequence ID" value="MBR0597468.1"/>
    <property type="molecule type" value="Genomic_DNA"/>
</dbReference>
<dbReference type="Proteomes" id="UP000675664">
    <property type="component" value="Unassembled WGS sequence"/>
</dbReference>
<name>A0A8J7W1I2_9FIRM</name>
<dbReference type="Gene3D" id="3.40.50.10350">
    <property type="entry name" value="Glycerate kinase, domain 1"/>
    <property type="match status" value="1"/>
</dbReference>
<dbReference type="NCBIfam" id="TIGR00045">
    <property type="entry name" value="glycerate kinase"/>
    <property type="match status" value="1"/>
</dbReference>
<comment type="similarity">
    <text evidence="1 4">Belongs to the glycerate kinase type-1 family.</text>
</comment>
<dbReference type="InterPro" id="IPR018193">
    <property type="entry name" value="Glyc_kinase_flavodox-like_fold"/>
</dbReference>
<dbReference type="GO" id="GO:0008887">
    <property type="term" value="F:glycerate kinase activity"/>
    <property type="evidence" value="ECO:0007669"/>
    <property type="project" value="UniProtKB-UniRule"/>
</dbReference>
<evidence type="ECO:0000256" key="2">
    <source>
        <dbReference type="ARBA" id="ARBA00022679"/>
    </source>
</evidence>
<dbReference type="Pfam" id="PF02595">
    <property type="entry name" value="Gly_kinase"/>
    <property type="match status" value="1"/>
</dbReference>
<reference evidence="5" key="2">
    <citation type="submission" date="2021-04" db="EMBL/GenBank/DDBJ databases">
        <authorList>
            <person name="Liu J."/>
        </authorList>
    </citation>
    <scope>NUCLEOTIDE SEQUENCE</scope>
    <source>
        <strain evidence="5">BAD-6</strain>
    </source>
</reference>
<evidence type="ECO:0000313" key="5">
    <source>
        <dbReference type="EMBL" id="MBR0597468.1"/>
    </source>
</evidence>
<proteinExistence type="inferred from homology"/>
<dbReference type="GO" id="GO:0031388">
    <property type="term" value="P:organic acid phosphorylation"/>
    <property type="evidence" value="ECO:0007669"/>
    <property type="project" value="UniProtKB-UniRule"/>
</dbReference>
<accession>A0A8J7W1I2</accession>
<evidence type="ECO:0000313" key="6">
    <source>
        <dbReference type="Proteomes" id="UP000675664"/>
    </source>
</evidence>
<keyword evidence="2 4" id="KW-0808">Transferase</keyword>
<evidence type="ECO:0000256" key="3">
    <source>
        <dbReference type="ARBA" id="ARBA00022777"/>
    </source>
</evidence>